<gene>
    <name evidence="2" type="ORF">TSOC_008379</name>
</gene>
<proteinExistence type="predicted"/>
<feature type="transmembrane region" description="Helical" evidence="1">
    <location>
        <begin position="21"/>
        <end position="40"/>
    </location>
</feature>
<keyword evidence="1" id="KW-0812">Transmembrane</keyword>
<sequence length="237" mass="24958">MAEHSTSPAVADAHPRRTARWIGILFLVPFLAYGFGDARMGALRAEPDFLATLPARAPQLTIAALLLLTNSVVVVVLAVLLHPLLARWQPRVALAYTCTRLAEGLLLAGGTLALLLLLPIAQAHAKAAGTPEAGLYPALAALAVKANFLAFQLAMLVLGLGSLPLCLLFLRSRLLPGWMALWGLGGYALLLAGSLVELFGLPWGVALAIPGGLWELTLGVWLIVRGFAPVARSGRAD</sequence>
<organism evidence="2 3">
    <name type="scientific">Tetrabaena socialis</name>
    <dbReference type="NCBI Taxonomy" id="47790"/>
    <lineage>
        <taxon>Eukaryota</taxon>
        <taxon>Viridiplantae</taxon>
        <taxon>Chlorophyta</taxon>
        <taxon>core chlorophytes</taxon>
        <taxon>Chlorophyceae</taxon>
        <taxon>CS clade</taxon>
        <taxon>Chlamydomonadales</taxon>
        <taxon>Tetrabaenaceae</taxon>
        <taxon>Tetrabaena</taxon>
    </lineage>
</organism>
<dbReference type="Pfam" id="PF14329">
    <property type="entry name" value="DUF4386"/>
    <property type="match status" value="1"/>
</dbReference>
<dbReference type="InterPro" id="IPR025495">
    <property type="entry name" value="DUF4386"/>
</dbReference>
<dbReference type="EMBL" id="PGGS01000310">
    <property type="protein sequence ID" value="PNH05382.1"/>
    <property type="molecule type" value="Genomic_DNA"/>
</dbReference>
<reference evidence="2 3" key="1">
    <citation type="journal article" date="2017" name="Mol. Biol. Evol.">
        <title>The 4-celled Tetrabaena socialis nuclear genome reveals the essential components for genetic control of cell number at the origin of multicellularity in the volvocine lineage.</title>
        <authorList>
            <person name="Featherston J."/>
            <person name="Arakaki Y."/>
            <person name="Hanschen E.R."/>
            <person name="Ferris P.J."/>
            <person name="Michod R.E."/>
            <person name="Olson B.J.S.C."/>
            <person name="Nozaki H."/>
            <person name="Durand P.M."/>
        </authorList>
    </citation>
    <scope>NUCLEOTIDE SEQUENCE [LARGE SCALE GENOMIC DNA]</scope>
    <source>
        <strain evidence="2 3">NIES-571</strain>
    </source>
</reference>
<evidence type="ECO:0000256" key="1">
    <source>
        <dbReference type="SAM" id="Phobius"/>
    </source>
</evidence>
<feature type="transmembrane region" description="Helical" evidence="1">
    <location>
        <begin position="101"/>
        <end position="121"/>
    </location>
</feature>
<dbReference type="AlphaFoldDB" id="A0A2J7ZYN8"/>
<feature type="transmembrane region" description="Helical" evidence="1">
    <location>
        <begin position="149"/>
        <end position="170"/>
    </location>
</feature>
<evidence type="ECO:0000313" key="2">
    <source>
        <dbReference type="EMBL" id="PNH05382.1"/>
    </source>
</evidence>
<evidence type="ECO:0000313" key="3">
    <source>
        <dbReference type="Proteomes" id="UP000236333"/>
    </source>
</evidence>
<comment type="caution">
    <text evidence="2">The sequence shown here is derived from an EMBL/GenBank/DDBJ whole genome shotgun (WGS) entry which is preliminary data.</text>
</comment>
<dbReference type="OrthoDB" id="547559at2759"/>
<name>A0A2J7ZYN8_9CHLO</name>
<keyword evidence="1" id="KW-0472">Membrane</keyword>
<feature type="transmembrane region" description="Helical" evidence="1">
    <location>
        <begin position="202"/>
        <end position="224"/>
    </location>
</feature>
<feature type="transmembrane region" description="Helical" evidence="1">
    <location>
        <begin position="177"/>
        <end position="196"/>
    </location>
</feature>
<keyword evidence="1" id="KW-1133">Transmembrane helix</keyword>
<accession>A0A2J7ZYN8</accession>
<feature type="transmembrane region" description="Helical" evidence="1">
    <location>
        <begin position="60"/>
        <end position="81"/>
    </location>
</feature>
<keyword evidence="3" id="KW-1185">Reference proteome</keyword>
<protein>
    <recommendedName>
        <fullName evidence="4">DUF4386 domain-containing protein</fullName>
    </recommendedName>
</protein>
<dbReference type="Proteomes" id="UP000236333">
    <property type="component" value="Unassembled WGS sequence"/>
</dbReference>
<evidence type="ECO:0008006" key="4">
    <source>
        <dbReference type="Google" id="ProtNLM"/>
    </source>
</evidence>